<comment type="caution">
    <text evidence="3">The sequence shown here is derived from an EMBL/GenBank/DDBJ whole genome shotgun (WGS) entry which is preliminary data.</text>
</comment>
<dbReference type="InterPro" id="IPR028889">
    <property type="entry name" value="USP"/>
</dbReference>
<feature type="compositionally biased region" description="Basic and acidic residues" evidence="1">
    <location>
        <begin position="859"/>
        <end position="871"/>
    </location>
</feature>
<evidence type="ECO:0000313" key="3">
    <source>
        <dbReference type="EMBL" id="GIQ79643.1"/>
    </source>
</evidence>
<dbReference type="PROSITE" id="PS50235">
    <property type="entry name" value="USP_3"/>
    <property type="match status" value="1"/>
</dbReference>
<feature type="region of interest" description="Disordered" evidence="1">
    <location>
        <begin position="1661"/>
        <end position="1702"/>
    </location>
</feature>
<dbReference type="PANTHER" id="PTHR24006">
    <property type="entry name" value="UBIQUITIN CARBOXYL-TERMINAL HYDROLASE"/>
    <property type="match status" value="1"/>
</dbReference>
<feature type="region of interest" description="Disordered" evidence="1">
    <location>
        <begin position="1463"/>
        <end position="1593"/>
    </location>
</feature>
<reference evidence="3 4" key="1">
    <citation type="journal article" date="2018" name="PLoS ONE">
        <title>The draft genome of Kipferlia bialata reveals reductive genome evolution in fornicate parasites.</title>
        <authorList>
            <person name="Tanifuji G."/>
            <person name="Takabayashi S."/>
            <person name="Kume K."/>
            <person name="Takagi M."/>
            <person name="Nakayama T."/>
            <person name="Kamikawa R."/>
            <person name="Inagaki Y."/>
            <person name="Hashimoto T."/>
        </authorList>
    </citation>
    <scope>NUCLEOTIDE SEQUENCE [LARGE SCALE GENOMIC DNA]</scope>
    <source>
        <strain evidence="3">NY0173</strain>
    </source>
</reference>
<dbReference type="Pfam" id="PF00443">
    <property type="entry name" value="UCH"/>
    <property type="match status" value="1"/>
</dbReference>
<feature type="compositionally biased region" description="Acidic residues" evidence="1">
    <location>
        <begin position="902"/>
        <end position="916"/>
    </location>
</feature>
<dbReference type="InterPro" id="IPR038765">
    <property type="entry name" value="Papain-like_cys_pep_sf"/>
</dbReference>
<feature type="domain" description="USP" evidence="2">
    <location>
        <begin position="236"/>
        <end position="551"/>
    </location>
</feature>
<dbReference type="InterPro" id="IPR050164">
    <property type="entry name" value="Peptidase_C19"/>
</dbReference>
<organism evidence="3 4">
    <name type="scientific">Kipferlia bialata</name>
    <dbReference type="NCBI Taxonomy" id="797122"/>
    <lineage>
        <taxon>Eukaryota</taxon>
        <taxon>Metamonada</taxon>
        <taxon>Carpediemonas-like organisms</taxon>
        <taxon>Kipferlia</taxon>
    </lineage>
</organism>
<dbReference type="PROSITE" id="PS00972">
    <property type="entry name" value="USP_1"/>
    <property type="match status" value="1"/>
</dbReference>
<dbReference type="EMBL" id="BDIP01000035">
    <property type="protein sequence ID" value="GIQ79643.1"/>
    <property type="molecule type" value="Genomic_DNA"/>
</dbReference>
<dbReference type="Proteomes" id="UP000265618">
    <property type="component" value="Unassembled WGS sequence"/>
</dbReference>
<evidence type="ECO:0000256" key="1">
    <source>
        <dbReference type="SAM" id="MobiDB-lite"/>
    </source>
</evidence>
<feature type="non-terminal residue" evidence="3">
    <location>
        <position position="1824"/>
    </location>
</feature>
<dbReference type="GO" id="GO:0005829">
    <property type="term" value="C:cytosol"/>
    <property type="evidence" value="ECO:0007669"/>
    <property type="project" value="TreeGrafter"/>
</dbReference>
<dbReference type="InterPro" id="IPR018200">
    <property type="entry name" value="USP_CS"/>
</dbReference>
<dbReference type="GO" id="GO:0004843">
    <property type="term" value="F:cysteine-type deubiquitinase activity"/>
    <property type="evidence" value="ECO:0007669"/>
    <property type="project" value="InterPro"/>
</dbReference>
<dbReference type="GO" id="GO:0005634">
    <property type="term" value="C:nucleus"/>
    <property type="evidence" value="ECO:0007669"/>
    <property type="project" value="TreeGrafter"/>
</dbReference>
<gene>
    <name evidence="3" type="ORF">KIPB_000315</name>
</gene>
<keyword evidence="4" id="KW-1185">Reference proteome</keyword>
<dbReference type="OrthoDB" id="289038at2759"/>
<sequence>FVWRIPHYVSAPDHIYSPTFTLNETKWRLVISGKRNIYLSIVPSVKESDTDTWGRRAEVEFLLCDLYNTVRDLSPDPEMTASVVSASMASSPVSDDRLTVSDISDPSLQWIQRKRPVRSTWTFERGSLQHGFRAFFPQPRLHTSYGYGRDPYYNQPAPVQTLEDMDYIHNGGCIVGVDVTLLSDAASEAQDDRDGETESSVTSDRGVEDERERERDSAPGRKASSTIRRRGRHGYIGLFNQGATCYMNSLLQSMHHLSGLRHLVYGCNTVQRKGTEVVAIEGAGMLLELQRLFYRMETAPKSVSTRQLTAAFGWSGAEAFQQHDVGELMHILFEKIEEKLGEDKDRQQAFIDMFRVKTSRYIRCTDIDYVSESESAPQLTLQLPVKGCSTVYDSLRSMLQPSVLDGQNKYEVPGQGKHPAVMGEALTTLPPVMFMTLKRFDLDLRTFQPVKITSRLEYPARLEMSPFIGSDSPVSQYLRAHPTETAKTQTHFKKMFRVSTAHYQAQYRDADWMCFNDTRVDTLSFDDVCDESWGGTGRFAPTAYMLCYVQDSQLALSMPTNRALRRVEAARAKREGETEGERCPVLSRKDSIQGALSVPDALLQYFQSADDLEVQREREKIKAASWVQYRIVTPQCLRDGLRGAGLDCALSVESTAYAHDNMTESLEGFSSAVCAYDNVTCTGTGSDSGVTVGTTSATTGRAPITLYTLGERSRMHHQPTSTLYSSRLGQTAPAACIRPVTRLRWHEWTEPASTFKSRRLFAYIEEREAEGEGVAVAVAGFKHSLGIREESCHNPVRVLIKGYFPEVPERQTEGEGEAEGERDTQIEPESEVAGDSTGFEVVSPELRTHMEVNASRVSGEGEREGHEGLEGEREDEFVTTDDHDESLSPVVPRAGGEKGAEAEAEGEAEADAESDTASETGAGGVSMAVEYRRIRFLDTLSLPPSPAVSHSIGHVRALLMWGLSATCVEEGLSQEETESILTRAKSAAIDLYLECNSTYLTRVLLEERPLTSHIRTGDILCAQFVYDTETQGEREGEGEGEVETPASETLDTLKVTATQGEREGERETVSTRDEADTALSLLANNLMPGKGGMYSPSETALLRSASLPPSVPGAYLMGSARVRLTVSPLEDMYVQTGAMYSTKERHLMLSTDLSALSTPTVSTPLPTLTVSALRSDTVPSVTADLCSQIGATLPGALTVPEDIEIPPYMQRDTSTCMRPDALPDTADPVILYTLSQDTYGMTKYTPISQYRSVQASDMPLDTLDRTEEGVWGKRAPVTLATFLRGSYGSYRLFYRRLTVPPAVYTHTTPVRVVWFGEEPLPIRDITVLVPRKDARLRHLYAGVIERLRQDGLLRKRQREGEGEGEGESVDEYDTQSIRYMVAADTSGRIMRFLTPSMADVTLTEAVRGCLSPFYRAEYGHPALETLPPTEGDTLAAAETAPVTHKPPIHPHLVPVATVSAPVSVSDPVTPGDTPAAESQSTPPTQTETETKGEREAEHNEAEEHRPPTLLADTLPSAETLTPTKAEGDGEVGERKRETPAVSGKRSTSLGEEGEREAEDQAKKAQAGDAPGGEAGTSTAEKTEKADKPKVHHHRRQIILHHGSFPTAMRHRSVSMTQYGSGAILFGHPLIVTVGGTQEAPESCLSIVTRVGQAFDTVRQRQESLRQKAKERREREAEREKASRADSDTHTETSPSVTVDGCSSATSSAVDAVSSAPSLPFAACETEYSDLAVPLEGEIAGEREREREWSLVVVDHRGARVGRPLSKTLRGRDRERERPLPKLHKGDRYVLLHTNPGNWGILPVRGRLSAATRGRRRESALTLNC</sequence>
<dbReference type="SUPFAM" id="SSF54001">
    <property type="entry name" value="Cysteine proteinases"/>
    <property type="match status" value="1"/>
</dbReference>
<feature type="compositionally biased region" description="Acidic residues" evidence="1">
    <location>
        <begin position="872"/>
        <end position="884"/>
    </location>
</feature>
<accession>A0A9K3CP21</accession>
<dbReference type="SUPFAM" id="SSF49599">
    <property type="entry name" value="TRAF domain-like"/>
    <property type="match status" value="1"/>
</dbReference>
<name>A0A9K3CP21_9EUKA</name>
<feature type="compositionally biased region" description="Basic and acidic residues" evidence="1">
    <location>
        <begin position="205"/>
        <end position="219"/>
    </location>
</feature>
<feature type="compositionally biased region" description="Basic and acidic residues" evidence="1">
    <location>
        <begin position="807"/>
        <end position="825"/>
    </location>
</feature>
<dbReference type="InterPro" id="IPR001394">
    <property type="entry name" value="Peptidase_C19_UCH"/>
</dbReference>
<feature type="compositionally biased region" description="Basic and acidic residues" evidence="1">
    <location>
        <begin position="1661"/>
        <end position="1690"/>
    </location>
</feature>
<evidence type="ECO:0000259" key="2">
    <source>
        <dbReference type="PROSITE" id="PS50235"/>
    </source>
</evidence>
<dbReference type="Gene3D" id="2.60.210.10">
    <property type="entry name" value="Apoptosis, Tumor Necrosis Factor Receptor Associated Protein 2, Chain A"/>
    <property type="match status" value="1"/>
</dbReference>
<evidence type="ECO:0000313" key="4">
    <source>
        <dbReference type="Proteomes" id="UP000265618"/>
    </source>
</evidence>
<protein>
    <recommendedName>
        <fullName evidence="2">USP domain-containing protein</fullName>
    </recommendedName>
</protein>
<dbReference type="CDD" id="cd00121">
    <property type="entry name" value="MATH"/>
    <property type="match status" value="1"/>
</dbReference>
<feature type="region of interest" description="Disordered" evidence="1">
    <location>
        <begin position="187"/>
        <end position="227"/>
    </location>
</feature>
<proteinExistence type="predicted"/>
<feature type="compositionally biased region" description="Basic and acidic residues" evidence="1">
    <location>
        <begin position="1488"/>
        <end position="1506"/>
    </location>
</feature>
<dbReference type="PANTHER" id="PTHR24006:SF644">
    <property type="entry name" value="UBIQUITIN CARBOXYL-TERMINAL HYDROLASE 7"/>
    <property type="match status" value="1"/>
</dbReference>
<feature type="compositionally biased region" description="Basic and acidic residues" evidence="1">
    <location>
        <begin position="1525"/>
        <end position="1538"/>
    </location>
</feature>
<dbReference type="InterPro" id="IPR002083">
    <property type="entry name" value="MATH/TRAF_dom"/>
</dbReference>
<dbReference type="InterPro" id="IPR008974">
    <property type="entry name" value="TRAF-like"/>
</dbReference>
<feature type="compositionally biased region" description="Low complexity" evidence="1">
    <location>
        <begin position="1477"/>
        <end position="1487"/>
    </location>
</feature>
<dbReference type="Gene3D" id="3.90.70.10">
    <property type="entry name" value="Cysteine proteinases"/>
    <property type="match status" value="1"/>
</dbReference>
<dbReference type="GO" id="GO:0016579">
    <property type="term" value="P:protein deubiquitination"/>
    <property type="evidence" value="ECO:0007669"/>
    <property type="project" value="InterPro"/>
</dbReference>
<feature type="region of interest" description="Disordered" evidence="1">
    <location>
        <begin position="807"/>
        <end position="924"/>
    </location>
</feature>
<dbReference type="GO" id="GO:0031647">
    <property type="term" value="P:regulation of protein stability"/>
    <property type="evidence" value="ECO:0007669"/>
    <property type="project" value="TreeGrafter"/>
</dbReference>